<dbReference type="GO" id="GO:0030686">
    <property type="term" value="C:90S preribosome"/>
    <property type="evidence" value="ECO:0007669"/>
    <property type="project" value="TreeGrafter"/>
</dbReference>
<dbReference type="RefSeq" id="XP_004996674.1">
    <property type="nucleotide sequence ID" value="XM_004996617.1"/>
</dbReference>
<dbReference type="InterPro" id="IPR036322">
    <property type="entry name" value="WD40_repeat_dom_sf"/>
</dbReference>
<dbReference type="InterPro" id="IPR056550">
    <property type="entry name" value="NOL10_2nd"/>
</dbReference>
<dbReference type="GO" id="GO:0032040">
    <property type="term" value="C:small-subunit processome"/>
    <property type="evidence" value="ECO:0007669"/>
    <property type="project" value="TreeGrafter"/>
</dbReference>
<organism evidence="10 11">
    <name type="scientific">Salpingoeca rosetta (strain ATCC 50818 / BSB-021)</name>
    <dbReference type="NCBI Taxonomy" id="946362"/>
    <lineage>
        <taxon>Eukaryota</taxon>
        <taxon>Choanoflagellata</taxon>
        <taxon>Craspedida</taxon>
        <taxon>Salpingoecidae</taxon>
        <taxon>Salpingoeca</taxon>
    </lineage>
</organism>
<dbReference type="GO" id="GO:0000462">
    <property type="term" value="P:maturation of SSU-rRNA from tricistronic rRNA transcript (SSU-rRNA, 5.8S rRNA, LSU-rRNA)"/>
    <property type="evidence" value="ECO:0007669"/>
    <property type="project" value="TreeGrafter"/>
</dbReference>
<dbReference type="FunCoup" id="F2U1G8">
    <property type="interactions" value="1445"/>
</dbReference>
<dbReference type="Proteomes" id="UP000007799">
    <property type="component" value="Unassembled WGS sequence"/>
</dbReference>
<dbReference type="Gene3D" id="2.130.10.10">
    <property type="entry name" value="YVTN repeat-like/Quinoprotein amine dehydrogenase"/>
    <property type="match status" value="2"/>
</dbReference>
<evidence type="ECO:0000256" key="4">
    <source>
        <dbReference type="ARBA" id="ARBA00022737"/>
    </source>
</evidence>
<evidence type="ECO:0000256" key="3">
    <source>
        <dbReference type="ARBA" id="ARBA00022574"/>
    </source>
</evidence>
<feature type="domain" description="NUC153" evidence="7">
    <location>
        <begin position="532"/>
        <end position="558"/>
    </location>
</feature>
<reference evidence="10" key="1">
    <citation type="submission" date="2009-08" db="EMBL/GenBank/DDBJ databases">
        <title>Annotation of Salpingoeca rosetta.</title>
        <authorList>
            <consortium name="The Broad Institute Genome Sequencing Platform"/>
            <person name="Russ C."/>
            <person name="Cuomo C."/>
            <person name="Burger G."/>
            <person name="Gray M.W."/>
            <person name="Holland P.W.H."/>
            <person name="King N."/>
            <person name="Lang F.B.F."/>
            <person name="Roger A.J."/>
            <person name="Ruiz-Trillo I."/>
            <person name="Young S.K."/>
            <person name="Zeng Q."/>
            <person name="Gargeya S."/>
            <person name="Alvarado L."/>
            <person name="Berlin A."/>
            <person name="Chapman S.B."/>
            <person name="Chen Z."/>
            <person name="Freedman E."/>
            <person name="Gellesch M."/>
            <person name="Goldberg J."/>
            <person name="Griggs A."/>
            <person name="Gujja S."/>
            <person name="Heilman E."/>
            <person name="Heiman D."/>
            <person name="Howarth C."/>
            <person name="Mehta T."/>
            <person name="Neiman D."/>
            <person name="Pearson M."/>
            <person name="Roberts A."/>
            <person name="Saif S."/>
            <person name="Shea T."/>
            <person name="Shenoy N."/>
            <person name="Sisk P."/>
            <person name="Stolte C."/>
            <person name="Sykes S."/>
            <person name="White J."/>
            <person name="Yandava C."/>
            <person name="Haas B."/>
            <person name="Nusbaum C."/>
            <person name="Birren B."/>
        </authorList>
    </citation>
    <scope>NUCLEOTIDE SEQUENCE</scope>
    <source>
        <strain evidence="10">ATCC 50818</strain>
    </source>
</reference>
<feature type="domain" description="Nucleolar protein 10-like N-terminal" evidence="9">
    <location>
        <begin position="7"/>
        <end position="370"/>
    </location>
</feature>
<evidence type="ECO:0000256" key="1">
    <source>
        <dbReference type="ARBA" id="ARBA00004604"/>
    </source>
</evidence>
<dbReference type="AlphaFoldDB" id="F2U1G8"/>
<feature type="compositionally biased region" description="Basic and acidic residues" evidence="6">
    <location>
        <begin position="718"/>
        <end position="735"/>
    </location>
</feature>
<protein>
    <submittedName>
        <fullName evidence="10">Uncharacterized protein</fullName>
    </submittedName>
</protein>
<dbReference type="EMBL" id="GL832959">
    <property type="protein sequence ID" value="EGD81470.1"/>
    <property type="molecule type" value="Genomic_DNA"/>
</dbReference>
<dbReference type="OMA" id="CNAIDVN"/>
<comment type="similarity">
    <text evidence="2">Belongs to the WD repeat NOL10/ENP2 family.</text>
</comment>
<dbReference type="STRING" id="946362.F2U1G8"/>
<dbReference type="KEGG" id="sre:PTSG_02188"/>
<evidence type="ECO:0000259" key="9">
    <source>
        <dbReference type="Pfam" id="PF23098"/>
    </source>
</evidence>
<gene>
    <name evidence="10" type="ORF">PTSG_02188</name>
</gene>
<evidence type="ECO:0000256" key="6">
    <source>
        <dbReference type="SAM" id="MobiDB-lite"/>
    </source>
</evidence>
<dbReference type="Pfam" id="PF08159">
    <property type="entry name" value="NUC153"/>
    <property type="match status" value="1"/>
</dbReference>
<keyword evidence="5" id="KW-0539">Nucleus</keyword>
<name>F2U1G8_SALR5</name>
<sequence length="762" mass="84906">MSGLKVFEANDVKVYNLTAGRDVPMWLSERKRRQLLKKDPELKRRVELIQDFDFPTACDAITISPDQQYVLACGTYKPRVRCFELSQMSMKFERHINCEAHKLLMLSEDYTKFAMLLADRYIELHAAGGVHYRTRIPNYGRDLAYFKPTADLLVAGLNNVYALNLAEGRFKEPLSCPRTSFTSLDLNPVNGLLAAGTAQAAVKCFDPRTANTAIASLDVMRGIPPSTQRRIKGIPEITTLQFLRNGLGLAVGTASGQVLVYDIRSTKPMVVKDHNYGLPITYINEHDISDNMMTVDRKGVKFWNKETGKNYLAFEADADINCAAMFPNSGLFFLGGEESKVMSYFIPALGPAPKWCGYLDTVADELDEDEQPVVYDDYKFVTREDLGRLGLTDLIGTGVLRAHMHGFFVDARLYNEAVEALNPFAHEEYRQQRIKEQLEKGTASRLQMEKLRWKLPKVNRLLAKKMMALEGIKAEKMQEEMKEAALGELAQGQASSAAGGDADANTSSATEATAAAAAGKKKSTMSVDDLIDPRFGAIFTDPEFEVDEAAEEYRAWRPNRHLAAEVNRRADGIGAYDDDDDEDSGPEGRGSDDEEEEAALMQDLLGVQPDHDDDDNEDDGDDDGYGGRSRRGRKQRGKAMRTGRDGGPRLQEDQGDVDIRPMQTSAMSAARKEAKSTTFAKLLEATAGAEDDEDMGRRTRRVAGGKVAHISMRKAGKKTGEKSAQQKREEEVERRQGKRGIRSLGLRKPSTVAYWRGRKVRK</sequence>
<keyword evidence="3" id="KW-0853">WD repeat</keyword>
<dbReference type="SUPFAM" id="SSF50978">
    <property type="entry name" value="WD40 repeat-like"/>
    <property type="match status" value="1"/>
</dbReference>
<evidence type="ECO:0000256" key="5">
    <source>
        <dbReference type="ARBA" id="ARBA00023242"/>
    </source>
</evidence>
<evidence type="ECO:0000313" key="11">
    <source>
        <dbReference type="Proteomes" id="UP000007799"/>
    </source>
</evidence>
<dbReference type="Pfam" id="PF23098">
    <property type="entry name" value="Beta-prop_NOL10_N"/>
    <property type="match status" value="1"/>
</dbReference>
<dbReference type="eggNOG" id="KOG2321">
    <property type="taxonomic scope" value="Eukaryota"/>
</dbReference>
<evidence type="ECO:0000259" key="7">
    <source>
        <dbReference type="Pfam" id="PF08159"/>
    </source>
</evidence>
<feature type="region of interest" description="Disordered" evidence="6">
    <location>
        <begin position="571"/>
        <end position="675"/>
    </location>
</feature>
<dbReference type="GeneID" id="16077268"/>
<feature type="compositionally biased region" description="Acidic residues" evidence="6">
    <location>
        <begin position="576"/>
        <end position="585"/>
    </location>
</feature>
<proteinExistence type="inferred from homology"/>
<dbReference type="InterPro" id="IPR056551">
    <property type="entry name" value="Beta-prop_NOL10_N"/>
</dbReference>
<keyword evidence="11" id="KW-1185">Reference proteome</keyword>
<keyword evidence="4" id="KW-0677">Repeat</keyword>
<feature type="region of interest" description="Disordered" evidence="6">
    <location>
        <begin position="688"/>
        <end position="745"/>
    </location>
</feature>
<evidence type="ECO:0000259" key="8">
    <source>
        <dbReference type="Pfam" id="PF23097"/>
    </source>
</evidence>
<dbReference type="OrthoDB" id="273340at2759"/>
<accession>F2U1G8</accession>
<dbReference type="InterPro" id="IPR040382">
    <property type="entry name" value="NOL10/Enp2"/>
</dbReference>
<dbReference type="Pfam" id="PF23097">
    <property type="entry name" value="NOL10_2nd"/>
    <property type="match status" value="1"/>
</dbReference>
<dbReference type="InterPro" id="IPR012580">
    <property type="entry name" value="NUC153"/>
</dbReference>
<comment type="subcellular location">
    <subcellularLocation>
        <location evidence="1">Nucleus</location>
        <location evidence="1">Nucleolus</location>
    </subcellularLocation>
</comment>
<feature type="domain" description="Nucleolar protein 10-like second" evidence="8">
    <location>
        <begin position="374"/>
        <end position="419"/>
    </location>
</feature>
<evidence type="ECO:0000256" key="2">
    <source>
        <dbReference type="ARBA" id="ARBA00005264"/>
    </source>
</evidence>
<dbReference type="PANTHER" id="PTHR14927">
    <property type="entry name" value="NUCLEOLAR PROTEIN 10"/>
    <property type="match status" value="1"/>
</dbReference>
<dbReference type="InterPro" id="IPR015943">
    <property type="entry name" value="WD40/YVTN_repeat-like_dom_sf"/>
</dbReference>
<dbReference type="PANTHER" id="PTHR14927:SF0">
    <property type="entry name" value="NUCLEOLAR PROTEIN 10"/>
    <property type="match status" value="1"/>
</dbReference>
<feature type="compositionally biased region" description="Basic and acidic residues" evidence="6">
    <location>
        <begin position="642"/>
        <end position="652"/>
    </location>
</feature>
<feature type="compositionally biased region" description="Basic residues" evidence="6">
    <location>
        <begin position="628"/>
        <end position="641"/>
    </location>
</feature>
<evidence type="ECO:0000313" key="10">
    <source>
        <dbReference type="EMBL" id="EGD81470.1"/>
    </source>
</evidence>
<dbReference type="InParanoid" id="F2U1G8"/>
<feature type="compositionally biased region" description="Acidic residues" evidence="6">
    <location>
        <begin position="611"/>
        <end position="624"/>
    </location>
</feature>